<reference evidence="3" key="1">
    <citation type="journal article" date="2023" name="Microbiol Resour">
        <title>Genome Sequences of Rhodoplanes serenus and Two Thermotolerant Strains, Rhodoplanes tepidamans and 'Rhodoplanes cryptolactis,' Further Refine the Genus.</title>
        <authorList>
            <person name="Rayyan A.A."/>
            <person name="Kyndt J.A."/>
        </authorList>
    </citation>
    <scope>NUCLEOTIDE SEQUENCE</scope>
    <source>
        <strain evidence="3">DSM 9987</strain>
    </source>
</reference>
<evidence type="ECO:0000313" key="3">
    <source>
        <dbReference type="EMBL" id="MDC7788316.1"/>
    </source>
</evidence>
<dbReference type="Proteomes" id="UP001165652">
    <property type="component" value="Unassembled WGS sequence"/>
</dbReference>
<dbReference type="RefSeq" id="WP_272840545.1">
    <property type="nucleotide sequence ID" value="NZ_JAUSUJ010000036.1"/>
</dbReference>
<evidence type="ECO:0000256" key="1">
    <source>
        <dbReference type="SAM" id="MobiDB-lite"/>
    </source>
</evidence>
<gene>
    <name evidence="3" type="ORF">PQJ73_21725</name>
</gene>
<dbReference type="EMBL" id="JAQQLI010000042">
    <property type="protein sequence ID" value="MDC7788316.1"/>
    <property type="molecule type" value="Genomic_DNA"/>
</dbReference>
<dbReference type="Pfam" id="PF10908">
    <property type="entry name" value="Tlde1_dom"/>
    <property type="match status" value="1"/>
</dbReference>
<sequence length="346" mass="37173">MGLRSIPFGIAAVVLGFVLKSAGTQAEPSDLGVHPERSNISVFGTIHPTLMRLPTPTGSQSPIGIRLASLDPQAGAAALLDDEDLVAALGDPEQRASFEERFASFAPADSFDDRFGTPRRPAAASPIAGGMMLASAGSVPVTLSRPLRETTTRPMGRLPEASPTVEAPKRHIRPGQPRPASLPPVEDDGKTAIYDITAKTVYLPNGKRLEAHSGLGPMMDDPRHVHVRMHGATPPNVYRLTMREKLFHGVRALRMTPVDQSRMHGRAGILAHSYMLGPSGQSNGCVSFNNYPEFLNAYLRGEVNKIVVVERLDNVPGPKVASSNWFTDTLGKLFKTDDSGQYAAAQ</sequence>
<feature type="domain" description="Tlde1" evidence="2">
    <location>
        <begin position="208"/>
        <end position="310"/>
    </location>
</feature>
<feature type="region of interest" description="Disordered" evidence="1">
    <location>
        <begin position="151"/>
        <end position="187"/>
    </location>
</feature>
<protein>
    <submittedName>
        <fullName evidence="3">DUF2778 domain-containing protein</fullName>
    </submittedName>
</protein>
<accession>A0ABT5JG46</accession>
<keyword evidence="4" id="KW-1185">Reference proteome</keyword>
<reference evidence="3" key="2">
    <citation type="submission" date="2023-02" db="EMBL/GenBank/DDBJ databases">
        <authorList>
            <person name="Rayyan A."/>
            <person name="Meyer T."/>
            <person name="Kyndt J.A."/>
        </authorList>
    </citation>
    <scope>NUCLEOTIDE SEQUENCE</scope>
    <source>
        <strain evidence="3">DSM 9987</strain>
    </source>
</reference>
<organism evidence="3 4">
    <name type="scientific">Rhodoplanes tepidamans</name>
    <name type="common">Rhodoplanes cryptolactis</name>
    <dbReference type="NCBI Taxonomy" id="200616"/>
    <lineage>
        <taxon>Bacteria</taxon>
        <taxon>Pseudomonadati</taxon>
        <taxon>Pseudomonadota</taxon>
        <taxon>Alphaproteobacteria</taxon>
        <taxon>Hyphomicrobiales</taxon>
        <taxon>Nitrobacteraceae</taxon>
        <taxon>Rhodoplanes</taxon>
    </lineage>
</organism>
<comment type="caution">
    <text evidence="3">The sequence shown here is derived from an EMBL/GenBank/DDBJ whole genome shotgun (WGS) entry which is preliminary data.</text>
</comment>
<evidence type="ECO:0000313" key="4">
    <source>
        <dbReference type="Proteomes" id="UP001165652"/>
    </source>
</evidence>
<evidence type="ECO:0000259" key="2">
    <source>
        <dbReference type="Pfam" id="PF10908"/>
    </source>
</evidence>
<dbReference type="InterPro" id="IPR021225">
    <property type="entry name" value="Tlde1_dom"/>
</dbReference>
<name>A0ABT5JG46_RHOTP</name>
<proteinExistence type="predicted"/>